<protein>
    <submittedName>
        <fullName evidence="4">Nitrate reductase [NADH]</fullName>
    </submittedName>
</protein>
<dbReference type="EMBL" id="CYGV01001391">
    <property type="protein sequence ID" value="CUA73506.1"/>
    <property type="molecule type" value="Genomic_DNA"/>
</dbReference>
<keyword evidence="2" id="KW-1133">Transmembrane helix</keyword>
<feature type="region of interest" description="Disordered" evidence="1">
    <location>
        <begin position="521"/>
        <end position="540"/>
    </location>
</feature>
<keyword evidence="2" id="KW-0472">Membrane</keyword>
<sequence length="887" mass="99183">MLRPSSQRRASYSLNIRSDHSNLNHSTTQSDTNVTPEEFDDYGAELQPNARVWKAYMNEADNFDKEKVEGWKNSLDVTLIFATLFTAICTTFVVDSAKSLQEDTAKTAARRLDQITQILLVVANVSDPRSLDPTALSAPISPDPFKPRGVDVWVNALWFFSLILSAAVALLAILAKEWCYLFMSERSGNLWGQTKTRQQRWRGIEMWGMENLIIILPSFVHLSFISFAIGLCIYLGDLNWRVAILVSIVTLGSVVAYAASTILPFLAPSDTICPYSTSISRLARRIKEGIQNTPKPEDEQTSRIALEALAWLIKNSENSKTTDTALQAIAGADPDIKGRELLKNCEADKMVSGRLIGLDPYSRNHERISELYTRALSFFSPISARDSASRDQENLNKVLQKKIRTLQDLIKGQILKDNSSDGFLPTSHHIEALRIGSTAASHCLRTLTQGGKTQTEQQFGDAIKLLEGYRNRQHLNDREIDYLMKGTAMLLLSLLIDTTAGIRGEHILKLLRLARRVEEGEKKGQGQEQQEQQQQQQQQQKQKQLRLGYLGLPMIVYALSRHDYPGWTQPPDASSMSRAKRATEVITHYCSEPKELPKVAALMTNLGLLELLSDQREHGLEDEDITTISEAFDPNACGTSGAHIYTFPENSHPYVSSRTIQSIATMVSSEQKGILSKETVATAFLTVLNRTGVDCSLAGTSSVEVYAFVIECVLTLSSSTTEAYGPKSALDLMQKFHDSNPRQTRIPITDLVECLRKREIFKTLKSGTELDVTSSESNFKSNFDKRLFATGQAWYLVDLVIKSGVTDKEDWTTELNYFVEAEGLWDISDTAIGGSIFEEWKKKLAKQFNDTWKINTIVRRHPYLETLNKLLPWAGGGQGDLLATSAK</sequence>
<dbReference type="AlphaFoldDB" id="A0A0K6G4R1"/>
<feature type="transmembrane region" description="Helical" evidence="2">
    <location>
        <begin position="242"/>
        <end position="266"/>
    </location>
</feature>
<feature type="region of interest" description="Disordered" evidence="1">
    <location>
        <begin position="14"/>
        <end position="36"/>
    </location>
</feature>
<name>A0A0K6G4R1_9AGAM</name>
<keyword evidence="2" id="KW-0812">Transmembrane</keyword>
<organism evidence="4 5">
    <name type="scientific">Rhizoctonia solani</name>
    <dbReference type="NCBI Taxonomy" id="456999"/>
    <lineage>
        <taxon>Eukaryota</taxon>
        <taxon>Fungi</taxon>
        <taxon>Dikarya</taxon>
        <taxon>Basidiomycota</taxon>
        <taxon>Agaricomycotina</taxon>
        <taxon>Agaricomycetes</taxon>
        <taxon>Cantharellales</taxon>
        <taxon>Ceratobasidiaceae</taxon>
        <taxon>Rhizoctonia</taxon>
    </lineage>
</organism>
<evidence type="ECO:0000313" key="4">
    <source>
        <dbReference type="EMBL" id="CUA73506.1"/>
    </source>
</evidence>
<reference evidence="4 5" key="1">
    <citation type="submission" date="2015-07" db="EMBL/GenBank/DDBJ databases">
        <authorList>
            <person name="Noorani M."/>
        </authorList>
    </citation>
    <scope>NUCLEOTIDE SEQUENCE [LARGE SCALE GENOMIC DNA]</scope>
    <source>
        <strain evidence="4">BBA 69670</strain>
    </source>
</reference>
<evidence type="ECO:0000259" key="3">
    <source>
        <dbReference type="Pfam" id="PF20153"/>
    </source>
</evidence>
<gene>
    <name evidence="4" type="ORF">RSOLAG22IIIB_10850</name>
</gene>
<evidence type="ECO:0000256" key="1">
    <source>
        <dbReference type="SAM" id="MobiDB-lite"/>
    </source>
</evidence>
<evidence type="ECO:0000313" key="5">
    <source>
        <dbReference type="Proteomes" id="UP000044841"/>
    </source>
</evidence>
<feature type="compositionally biased region" description="Polar residues" evidence="1">
    <location>
        <begin position="23"/>
        <end position="35"/>
    </location>
</feature>
<proteinExistence type="predicted"/>
<dbReference type="InterPro" id="IPR045338">
    <property type="entry name" value="DUF6535"/>
</dbReference>
<accession>A0A0K6G4R1</accession>
<evidence type="ECO:0000256" key="2">
    <source>
        <dbReference type="SAM" id="Phobius"/>
    </source>
</evidence>
<dbReference type="Pfam" id="PF20153">
    <property type="entry name" value="DUF6535"/>
    <property type="match status" value="1"/>
</dbReference>
<keyword evidence="5" id="KW-1185">Reference proteome</keyword>
<feature type="transmembrane region" description="Helical" evidence="2">
    <location>
        <begin position="212"/>
        <end position="236"/>
    </location>
</feature>
<feature type="transmembrane region" description="Helical" evidence="2">
    <location>
        <begin position="152"/>
        <end position="174"/>
    </location>
</feature>
<feature type="domain" description="DUF6535" evidence="3">
    <location>
        <begin position="53"/>
        <end position="235"/>
    </location>
</feature>
<feature type="compositionally biased region" description="Low complexity" evidence="1">
    <location>
        <begin position="526"/>
        <end position="540"/>
    </location>
</feature>
<dbReference type="Proteomes" id="UP000044841">
    <property type="component" value="Unassembled WGS sequence"/>
</dbReference>